<evidence type="ECO:0000313" key="8">
    <source>
        <dbReference type="Proteomes" id="UP001214441"/>
    </source>
</evidence>
<dbReference type="PANTHER" id="PTHR42973">
    <property type="entry name" value="BINDING OXIDOREDUCTASE, PUTATIVE (AFU_ORTHOLOGUE AFUA_1G17690)-RELATED"/>
    <property type="match status" value="1"/>
</dbReference>
<dbReference type="PROSITE" id="PS00862">
    <property type="entry name" value="OX2_COVAL_FAD"/>
    <property type="match status" value="1"/>
</dbReference>
<evidence type="ECO:0000256" key="2">
    <source>
        <dbReference type="ARBA" id="ARBA00005466"/>
    </source>
</evidence>
<evidence type="ECO:0000256" key="4">
    <source>
        <dbReference type="ARBA" id="ARBA00022827"/>
    </source>
</evidence>
<dbReference type="SUPFAM" id="SSF56176">
    <property type="entry name" value="FAD-binding/transporter-associated domain-like"/>
    <property type="match status" value="1"/>
</dbReference>
<accession>A0ABT6ZSX0</accession>
<keyword evidence="8" id="KW-1185">Reference proteome</keyword>
<comment type="cofactor">
    <cofactor evidence="1">
        <name>FAD</name>
        <dbReference type="ChEBI" id="CHEBI:57692"/>
    </cofactor>
</comment>
<reference evidence="7 8" key="1">
    <citation type="submission" date="2023-05" db="EMBL/GenBank/DDBJ databases">
        <title>Streptantibioticus silvisoli sp. nov., acidotolerant actinomycetes 1 from pine litter.</title>
        <authorList>
            <person name="Swiecimska M."/>
            <person name="Golinska P."/>
            <person name="Sangal V."/>
            <person name="Wachnowicz B."/>
            <person name="Goodfellow M."/>
        </authorList>
    </citation>
    <scope>NUCLEOTIDE SEQUENCE [LARGE SCALE GENOMIC DNA]</scope>
    <source>
        <strain evidence="7 8">DSM 42109</strain>
    </source>
</reference>
<dbReference type="InterPro" id="IPR016166">
    <property type="entry name" value="FAD-bd_PCMH"/>
</dbReference>
<dbReference type="InterPro" id="IPR006094">
    <property type="entry name" value="Oxid_FAD_bind_N"/>
</dbReference>
<evidence type="ECO:0000256" key="3">
    <source>
        <dbReference type="ARBA" id="ARBA00022630"/>
    </source>
</evidence>
<dbReference type="SUPFAM" id="SSF55103">
    <property type="entry name" value="FAD-linked oxidases, C-terminal domain"/>
    <property type="match status" value="1"/>
</dbReference>
<dbReference type="InterPro" id="IPR050416">
    <property type="entry name" value="FAD-linked_Oxidoreductase"/>
</dbReference>
<feature type="domain" description="FAD-binding PCMH-type" evidence="6">
    <location>
        <begin position="38"/>
        <end position="208"/>
    </location>
</feature>
<dbReference type="GO" id="GO:0016491">
    <property type="term" value="F:oxidoreductase activity"/>
    <property type="evidence" value="ECO:0007669"/>
    <property type="project" value="UniProtKB-KW"/>
</dbReference>
<dbReference type="InterPro" id="IPR016169">
    <property type="entry name" value="FAD-bd_PCMH_sub2"/>
</dbReference>
<dbReference type="Gene3D" id="3.30.465.10">
    <property type="match status" value="1"/>
</dbReference>
<dbReference type="RefSeq" id="WP_274043099.1">
    <property type="nucleotide sequence ID" value="NZ_JANCPR020000005.1"/>
</dbReference>
<keyword evidence="5 7" id="KW-0560">Oxidoreductase</keyword>
<organism evidence="7 8">
    <name type="scientific">Streptomyces iconiensis</name>
    <dbReference type="NCBI Taxonomy" id="1384038"/>
    <lineage>
        <taxon>Bacteria</taxon>
        <taxon>Bacillati</taxon>
        <taxon>Actinomycetota</taxon>
        <taxon>Actinomycetes</taxon>
        <taxon>Kitasatosporales</taxon>
        <taxon>Streptomycetaceae</taxon>
        <taxon>Streptomyces</taxon>
    </lineage>
</organism>
<dbReference type="EMBL" id="JANCPR020000005">
    <property type="protein sequence ID" value="MDJ1131548.1"/>
    <property type="molecule type" value="Genomic_DNA"/>
</dbReference>
<comment type="caution">
    <text evidence="7">The sequence shown here is derived from an EMBL/GenBank/DDBJ whole genome shotgun (WGS) entry which is preliminary data.</text>
</comment>
<dbReference type="EC" id="1.-.-.-" evidence="7"/>
<dbReference type="PANTHER" id="PTHR42973:SF39">
    <property type="entry name" value="FAD-BINDING PCMH-TYPE DOMAIN-CONTAINING PROTEIN"/>
    <property type="match status" value="1"/>
</dbReference>
<dbReference type="Pfam" id="PF01565">
    <property type="entry name" value="FAD_binding_4"/>
    <property type="match status" value="1"/>
</dbReference>
<dbReference type="InterPro" id="IPR016167">
    <property type="entry name" value="FAD-bd_PCMH_sub1"/>
</dbReference>
<evidence type="ECO:0000256" key="5">
    <source>
        <dbReference type="ARBA" id="ARBA00023002"/>
    </source>
</evidence>
<evidence type="ECO:0000256" key="1">
    <source>
        <dbReference type="ARBA" id="ARBA00001974"/>
    </source>
</evidence>
<evidence type="ECO:0000259" key="6">
    <source>
        <dbReference type="PROSITE" id="PS51387"/>
    </source>
</evidence>
<gene>
    <name evidence="7" type="ORF">NMN56_006165</name>
</gene>
<dbReference type="Gene3D" id="3.40.462.20">
    <property type="match status" value="1"/>
</dbReference>
<dbReference type="Proteomes" id="UP001214441">
    <property type="component" value="Unassembled WGS sequence"/>
</dbReference>
<dbReference type="Gene3D" id="3.30.43.10">
    <property type="entry name" value="Uridine Diphospho-n-acetylenolpyruvylglucosamine Reductase, domain 2"/>
    <property type="match status" value="1"/>
</dbReference>
<sequence>MADLIPWARELSRETAGSVLTHGDPEFDAALRLCTACLPGHPAAVLRALSVTDISTAVLAASHAGVPLSVRGGGHSGAGHSVAPGGLMLDLSALRAVRVDPARATATAEPGATWGDYDAATQRHGLASTGGIVSTTGVAGLTLGGGIGALRGLHGLAADQLTAADVVLADGSVVRADATRESELFWALRGGGGNFGVVFNFHFALHPVTRMVTGALTWPLDRAQPLAAAYRSLAGALAGHTVAEFVFGHAPEDGTPTVTVTPRVIGGPDEAAPVLTALRNGGGAPLADTVRERSYVDGQRFMDALAGWGDRHYWTTCTLRHFDDEVVEVLAAHAARAPSRRSAVIVEHLHGAVSRVPQADTAVGFRHAPYNVFVEAKWDPAADLAEATANRAWARELIAALRPFSAGGAYVNYLPRDATPDDVRAAYGVARFGRLRRAKSGYDPANLFRANQNIPPATE</sequence>
<dbReference type="InterPro" id="IPR016164">
    <property type="entry name" value="FAD-linked_Oxase-like_C"/>
</dbReference>
<dbReference type="Pfam" id="PF08031">
    <property type="entry name" value="BBE"/>
    <property type="match status" value="1"/>
</dbReference>
<keyword evidence="3" id="KW-0285">Flavoprotein</keyword>
<dbReference type="InterPro" id="IPR006093">
    <property type="entry name" value="Oxy_OxRdtase_FAD_BS"/>
</dbReference>
<dbReference type="PROSITE" id="PS51387">
    <property type="entry name" value="FAD_PCMH"/>
    <property type="match status" value="1"/>
</dbReference>
<protein>
    <submittedName>
        <fullName evidence="7">FAD-binding oxidoreductase</fullName>
        <ecNumber evidence="7">1.-.-.-</ecNumber>
    </submittedName>
</protein>
<name>A0ABT6ZSX0_9ACTN</name>
<evidence type="ECO:0000313" key="7">
    <source>
        <dbReference type="EMBL" id="MDJ1131548.1"/>
    </source>
</evidence>
<proteinExistence type="inferred from homology"/>
<dbReference type="InterPro" id="IPR012951">
    <property type="entry name" value="BBE"/>
</dbReference>
<keyword evidence="4" id="KW-0274">FAD</keyword>
<comment type="similarity">
    <text evidence="2">Belongs to the oxygen-dependent FAD-linked oxidoreductase family.</text>
</comment>
<dbReference type="InterPro" id="IPR036318">
    <property type="entry name" value="FAD-bd_PCMH-like_sf"/>
</dbReference>